<evidence type="ECO:0000256" key="3">
    <source>
        <dbReference type="ARBA" id="ARBA00022842"/>
    </source>
</evidence>
<evidence type="ECO:0000256" key="5">
    <source>
        <dbReference type="SAM" id="Phobius"/>
    </source>
</evidence>
<gene>
    <name evidence="6" type="primary">ltmC</name>
</gene>
<name>A0A3G1K0L0_9HYPO</name>
<evidence type="ECO:0000256" key="2">
    <source>
        <dbReference type="ARBA" id="ARBA00022723"/>
    </source>
</evidence>
<dbReference type="CDD" id="cd00867">
    <property type="entry name" value="Trans_IPPS"/>
    <property type="match status" value="1"/>
</dbReference>
<keyword evidence="5" id="KW-0472">Membrane</keyword>
<keyword evidence="1 4" id="KW-0808">Transferase</keyword>
<keyword evidence="3" id="KW-0460">Magnesium</keyword>
<feature type="transmembrane region" description="Helical" evidence="5">
    <location>
        <begin position="12"/>
        <end position="29"/>
    </location>
</feature>
<organism evidence="6">
    <name type="scientific">Epichloe bromicola</name>
    <dbReference type="NCBI Taxonomy" id="79588"/>
    <lineage>
        <taxon>Eukaryota</taxon>
        <taxon>Fungi</taxon>
        <taxon>Dikarya</taxon>
        <taxon>Ascomycota</taxon>
        <taxon>Pezizomycotina</taxon>
        <taxon>Sordariomycetes</taxon>
        <taxon>Hypocreomycetidae</taxon>
        <taxon>Hypocreales</taxon>
        <taxon>Clavicipitaceae</taxon>
        <taxon>Epichloe</taxon>
    </lineage>
</organism>
<dbReference type="InterPro" id="IPR008949">
    <property type="entry name" value="Isoprenoid_synthase_dom_sf"/>
</dbReference>
<dbReference type="GO" id="GO:0004659">
    <property type="term" value="F:prenyltransferase activity"/>
    <property type="evidence" value="ECO:0007669"/>
    <property type="project" value="InterPro"/>
</dbReference>
<keyword evidence="2" id="KW-0479">Metal-binding</keyword>
<dbReference type="AlphaFoldDB" id="A0A3G1K0L0"/>
<dbReference type="PANTHER" id="PTHR12001">
    <property type="entry name" value="GERANYLGERANYL PYROPHOSPHATE SYNTHASE"/>
    <property type="match status" value="1"/>
</dbReference>
<evidence type="ECO:0000256" key="4">
    <source>
        <dbReference type="RuleBase" id="RU004466"/>
    </source>
</evidence>
<accession>A0A3G1K0L0</accession>
<dbReference type="PANTHER" id="PTHR12001:SF44">
    <property type="entry name" value="GERANYLGERANYL PYROPHOSPHATE SYNTHASE"/>
    <property type="match status" value="1"/>
</dbReference>
<dbReference type="GO" id="GO:0008299">
    <property type="term" value="P:isoprenoid biosynthetic process"/>
    <property type="evidence" value="ECO:0007669"/>
    <property type="project" value="InterPro"/>
</dbReference>
<evidence type="ECO:0000313" key="6">
    <source>
        <dbReference type="EMBL" id="ATJ44726.1"/>
    </source>
</evidence>
<evidence type="ECO:0000256" key="1">
    <source>
        <dbReference type="ARBA" id="ARBA00022679"/>
    </source>
</evidence>
<reference evidence="6" key="1">
    <citation type="journal article" date="2018" name="Mycologia">
        <title>Toxin-producing Epichloe bromicola strains symbiotic with the forage grass Elymus dahuricus in China.</title>
        <authorList>
            <person name="Shi C."/>
            <person name="An S."/>
            <person name="Yao Z."/>
            <person name="Young C.A."/>
            <person name="Panaccione D.G."/>
            <person name="Lee S.T."/>
            <person name="Schardl C.L."/>
            <person name="Li C."/>
        </authorList>
    </citation>
    <scope>NUCLEOTIDE SEQUENCE</scope>
    <source>
        <strain evidence="6">E7626</strain>
    </source>
</reference>
<sequence>MTSRAWLVARHAVIDIAALLSAFTLGFLAKNIFNYKSVVYQAIDHYGYGYKRTSHEGISGSNGEIPDCPYSYVISLYGHNHFSPFVDLLHPTLKAQYPKKYSLILDIMDAVHLCLIMVDDICDNSTKRKNQTTAHLLYGSCETANRAYFVLTKVIDRAMKEQPVLGMELLEALELILEGQDMSLVWRRDGLRSFESHGEESLLTYKKMALLKTGTLFVLLGRLLNQGGHQLDNLLGRFGWYAQLQNDCKNIYSEEYALNKGTVAEDLRNRELSFPIVVALNNKHTESQMRKAFQSGNQGDIERALQALESPSVKNTCLKTLQEAGQGLENLVAVWGRKEHMHSTK</sequence>
<dbReference type="InterPro" id="IPR000092">
    <property type="entry name" value="Polyprenyl_synt"/>
</dbReference>
<proteinExistence type="inferred from homology"/>
<keyword evidence="5" id="KW-0812">Transmembrane</keyword>
<dbReference type="GO" id="GO:0043386">
    <property type="term" value="P:mycotoxin biosynthetic process"/>
    <property type="evidence" value="ECO:0007669"/>
    <property type="project" value="UniProtKB-ARBA"/>
</dbReference>
<dbReference type="EMBL" id="MF838709">
    <property type="protein sequence ID" value="ATJ44726.1"/>
    <property type="molecule type" value="Genomic_DNA"/>
</dbReference>
<dbReference type="SUPFAM" id="SSF48576">
    <property type="entry name" value="Terpenoid synthases"/>
    <property type="match status" value="1"/>
</dbReference>
<comment type="similarity">
    <text evidence="4">Belongs to the FPP/GGPP synthase family.</text>
</comment>
<dbReference type="GO" id="GO:0046165">
    <property type="term" value="P:alcohol biosynthetic process"/>
    <property type="evidence" value="ECO:0007669"/>
    <property type="project" value="UniProtKB-ARBA"/>
</dbReference>
<keyword evidence="5" id="KW-1133">Transmembrane helix</keyword>
<dbReference type="Pfam" id="PF00348">
    <property type="entry name" value="polyprenyl_synt"/>
    <property type="match status" value="1"/>
</dbReference>
<protein>
    <submittedName>
        <fullName evidence="6">Prenyl transferase</fullName>
    </submittedName>
</protein>
<dbReference type="Gene3D" id="1.10.600.10">
    <property type="entry name" value="Farnesyl Diphosphate Synthase"/>
    <property type="match status" value="1"/>
</dbReference>
<dbReference type="GO" id="GO:0046872">
    <property type="term" value="F:metal ion binding"/>
    <property type="evidence" value="ECO:0007669"/>
    <property type="project" value="UniProtKB-KW"/>
</dbReference>